<dbReference type="SUPFAM" id="SSF52279">
    <property type="entry name" value="Beta-D-glucan exohydrolase, C-terminal domain"/>
    <property type="match status" value="1"/>
</dbReference>
<dbReference type="RefSeq" id="WP_051517198.1">
    <property type="nucleotide sequence ID" value="NZ_JHAC01000019.1"/>
</dbReference>
<dbReference type="eggNOG" id="COG1472">
    <property type="taxonomic scope" value="Bacteria"/>
</dbReference>
<comment type="similarity">
    <text evidence="1">Belongs to the glycosyl hydrolase 3 family.</text>
</comment>
<evidence type="ECO:0000313" key="4">
    <source>
        <dbReference type="EMBL" id="EYB68605.1"/>
    </source>
</evidence>
<dbReference type="PANTHER" id="PTHR42715">
    <property type="entry name" value="BETA-GLUCOSIDASE"/>
    <property type="match status" value="1"/>
</dbReference>
<reference evidence="4 5" key="1">
    <citation type="submission" date="2014-03" db="EMBL/GenBank/DDBJ databases">
        <title>Draft genome sequence of Deinococcus phoenicis 1P10ME.</title>
        <authorList>
            <person name="Stepanov V.G."/>
            <person name="Vaishampayan P."/>
            <person name="Venkateswaran K."/>
            <person name="Fox G.E."/>
        </authorList>
    </citation>
    <scope>NUCLEOTIDE SEQUENCE [LARGE SCALE GENOMIC DNA]</scope>
    <source>
        <strain evidence="4 5">1P10ME</strain>
    </source>
</reference>
<comment type="caution">
    <text evidence="4">The sequence shown here is derived from an EMBL/GenBank/DDBJ whole genome shotgun (WGS) entry which is preliminary data.</text>
</comment>
<gene>
    <name evidence="4" type="ORF">DEIPH_ctg019orf0018</name>
</gene>
<organism evidence="4 5">
    <name type="scientific">Deinococcus phoenicis</name>
    <dbReference type="NCBI Taxonomy" id="1476583"/>
    <lineage>
        <taxon>Bacteria</taxon>
        <taxon>Thermotogati</taxon>
        <taxon>Deinococcota</taxon>
        <taxon>Deinococci</taxon>
        <taxon>Deinococcales</taxon>
        <taxon>Deinococcaceae</taxon>
        <taxon>Deinococcus</taxon>
    </lineage>
</organism>
<feature type="domain" description="Glycoside hydrolase family 3 C-terminal" evidence="3">
    <location>
        <begin position="10"/>
        <end position="57"/>
    </location>
</feature>
<dbReference type="Pfam" id="PF01915">
    <property type="entry name" value="Glyco_hydro_3_C"/>
    <property type="match status" value="1"/>
</dbReference>
<name>A0A016QR60_9DEIO</name>
<dbReference type="GO" id="GO:0008422">
    <property type="term" value="F:beta-glucosidase activity"/>
    <property type="evidence" value="ECO:0007669"/>
    <property type="project" value="TreeGrafter"/>
</dbReference>
<keyword evidence="2" id="KW-0378">Hydrolase</keyword>
<dbReference type="GO" id="GO:0009251">
    <property type="term" value="P:glucan catabolic process"/>
    <property type="evidence" value="ECO:0007669"/>
    <property type="project" value="TreeGrafter"/>
</dbReference>
<evidence type="ECO:0000256" key="1">
    <source>
        <dbReference type="ARBA" id="ARBA00005336"/>
    </source>
</evidence>
<dbReference type="Proteomes" id="UP000020492">
    <property type="component" value="Unassembled WGS sequence"/>
</dbReference>
<dbReference type="EMBL" id="JHAC01000019">
    <property type="protein sequence ID" value="EYB68605.1"/>
    <property type="molecule type" value="Genomic_DNA"/>
</dbReference>
<evidence type="ECO:0000259" key="3">
    <source>
        <dbReference type="Pfam" id="PF01915"/>
    </source>
</evidence>
<dbReference type="AlphaFoldDB" id="A0A016QR60"/>
<evidence type="ECO:0000313" key="5">
    <source>
        <dbReference type="Proteomes" id="UP000020492"/>
    </source>
</evidence>
<dbReference type="PANTHER" id="PTHR42715:SF3">
    <property type="entry name" value="BETA-GLUCOSIDASE B-RELATED"/>
    <property type="match status" value="1"/>
</dbReference>
<dbReference type="Gene3D" id="3.40.50.1700">
    <property type="entry name" value="Glycoside hydrolase family 3 C-terminal domain"/>
    <property type="match status" value="1"/>
</dbReference>
<evidence type="ECO:0000256" key="2">
    <source>
        <dbReference type="ARBA" id="ARBA00022801"/>
    </source>
</evidence>
<protein>
    <recommendedName>
        <fullName evidence="3">Glycoside hydrolase family 3 C-terminal domain-containing protein</fullName>
    </recommendedName>
</protein>
<keyword evidence="5" id="KW-1185">Reference proteome</keyword>
<dbReference type="PATRIC" id="fig|1476583.3.peg.1294"/>
<dbReference type="InterPro" id="IPR002772">
    <property type="entry name" value="Glyco_hydro_3_C"/>
</dbReference>
<dbReference type="STRING" id="1476583.DEIPH_ctg019orf0018"/>
<dbReference type="InterPro" id="IPR050288">
    <property type="entry name" value="Cellulose_deg_GH3"/>
</dbReference>
<accession>A0A016QR60</accession>
<proteinExistence type="inferred from homology"/>
<sequence>MIRRVGAEGTVLLKNAGGLLPLPAGAKVAVIGSNAATAQIMGGGSSQLNAHRRTLPLAGPLNLM</sequence>
<dbReference type="InterPro" id="IPR036881">
    <property type="entry name" value="Glyco_hydro_3_C_sf"/>
</dbReference>